<keyword evidence="2" id="KW-1185">Reference proteome</keyword>
<evidence type="ECO:0000313" key="1">
    <source>
        <dbReference type="EMBL" id="CAF1031694.1"/>
    </source>
</evidence>
<dbReference type="EMBL" id="CAJNOC010004728">
    <property type="protein sequence ID" value="CAF1031694.1"/>
    <property type="molecule type" value="Genomic_DNA"/>
</dbReference>
<organism evidence="1 2">
    <name type="scientific">Brachionus calyciflorus</name>
    <dbReference type="NCBI Taxonomy" id="104777"/>
    <lineage>
        <taxon>Eukaryota</taxon>
        <taxon>Metazoa</taxon>
        <taxon>Spiralia</taxon>
        <taxon>Gnathifera</taxon>
        <taxon>Rotifera</taxon>
        <taxon>Eurotatoria</taxon>
        <taxon>Monogononta</taxon>
        <taxon>Pseudotrocha</taxon>
        <taxon>Ploima</taxon>
        <taxon>Brachionidae</taxon>
        <taxon>Brachionus</taxon>
    </lineage>
</organism>
<dbReference type="OrthoDB" id="10119923at2759"/>
<dbReference type="Proteomes" id="UP000663879">
    <property type="component" value="Unassembled WGS sequence"/>
</dbReference>
<protein>
    <submittedName>
        <fullName evidence="1">Uncharacterized protein</fullName>
    </submittedName>
</protein>
<accession>A0A814J294</accession>
<proteinExistence type="predicted"/>
<dbReference type="AlphaFoldDB" id="A0A814J294"/>
<reference evidence="1" key="1">
    <citation type="submission" date="2021-02" db="EMBL/GenBank/DDBJ databases">
        <authorList>
            <person name="Nowell W R."/>
        </authorList>
    </citation>
    <scope>NUCLEOTIDE SEQUENCE</scope>
    <source>
        <strain evidence="1">Ploen Becks lab</strain>
    </source>
</reference>
<sequence>MFISIIIQVLNQKMPNQMAVNELKLALNEANIEVLHIYSTNNYGPFTYLNEIDPSNTKEHDKFIQKFKDNIYAIAKPKSESIELLQLDDKKPVVIYRPFRFLIGRMDVSANKISFLAYVPKQYLQELRSAQTNDTKIKASVLSRASRIHNEFYQNFFSRLQEESQKFLDRYFSNSNLRELALNGNRKYKIPNEILEAIQTNKILKSLPLGQFIAHEEDIELPNGQIKKIVLTVSTSYNGSDTKNYREENCLITETTENYSILYNLSSK</sequence>
<name>A0A814J294_9BILA</name>
<evidence type="ECO:0000313" key="2">
    <source>
        <dbReference type="Proteomes" id="UP000663879"/>
    </source>
</evidence>
<comment type="caution">
    <text evidence="1">The sequence shown here is derived from an EMBL/GenBank/DDBJ whole genome shotgun (WGS) entry which is preliminary data.</text>
</comment>
<gene>
    <name evidence="1" type="ORF">OXX778_LOCUS17899</name>
</gene>